<feature type="domain" description="Capsule synthesis protein CapA" evidence="2">
    <location>
        <begin position="14"/>
        <end position="266"/>
    </location>
</feature>
<proteinExistence type="inferred from homology"/>
<dbReference type="EMBL" id="JBHSOW010000085">
    <property type="protein sequence ID" value="MFC5651989.1"/>
    <property type="molecule type" value="Genomic_DNA"/>
</dbReference>
<dbReference type="PANTHER" id="PTHR33393">
    <property type="entry name" value="POLYGLUTAMINE SYNTHESIS ACCESSORY PROTEIN RV0574C-RELATED"/>
    <property type="match status" value="1"/>
</dbReference>
<dbReference type="Proteomes" id="UP001596047">
    <property type="component" value="Unassembled WGS sequence"/>
</dbReference>
<sequence length="355" mass="39222">MSGKDTGKLSMEFKLAATGDILMIGPLLMSAKQSNENNFAFESIFHNVAPLFKEADLVIGNLETPLAGREAHYTQANPRTGFSMFNCPDELASALKESGFHVLTTANNHCMDRGTKGLARTLQVLDEHGLAHTGTYASDPGDENHLILDIKGIQVGIASYSKGTNKNPLPSDIRWMVNQIDPANHRKTADHIRRLASKVDVVVVCLHIGKECRHVPLTQSRRLVNLLLASGAHIILGHHPHVIQPAFITKDNRFAIYSLGNFISTRLYRNPATNCGVIAQLTVKKETDGKVTVESSFTPTWSTRLKTASGVKYRILQIHQTLLNPEPGQSPSDRKLMRKVWKQIKPLLALRRSSS</sequence>
<name>A0ABW0W4Q3_9BACL</name>
<evidence type="ECO:0000313" key="4">
    <source>
        <dbReference type="Proteomes" id="UP001596047"/>
    </source>
</evidence>
<dbReference type="SMART" id="SM00854">
    <property type="entry name" value="PGA_cap"/>
    <property type="match status" value="1"/>
</dbReference>
<gene>
    <name evidence="3" type="ORF">ACFPYJ_23290</name>
</gene>
<dbReference type="InterPro" id="IPR019079">
    <property type="entry name" value="Capsule_synth_CapA"/>
</dbReference>
<evidence type="ECO:0000313" key="3">
    <source>
        <dbReference type="EMBL" id="MFC5651989.1"/>
    </source>
</evidence>
<organism evidence="3 4">
    <name type="scientific">Paenibacillus solisilvae</name>
    <dbReference type="NCBI Taxonomy" id="2486751"/>
    <lineage>
        <taxon>Bacteria</taxon>
        <taxon>Bacillati</taxon>
        <taxon>Bacillota</taxon>
        <taxon>Bacilli</taxon>
        <taxon>Bacillales</taxon>
        <taxon>Paenibacillaceae</taxon>
        <taxon>Paenibacillus</taxon>
    </lineage>
</organism>
<comment type="caution">
    <text evidence="3">The sequence shown here is derived from an EMBL/GenBank/DDBJ whole genome shotgun (WGS) entry which is preliminary data.</text>
</comment>
<protein>
    <submittedName>
        <fullName evidence="3">CapA family protein</fullName>
    </submittedName>
</protein>
<evidence type="ECO:0000256" key="1">
    <source>
        <dbReference type="ARBA" id="ARBA00005662"/>
    </source>
</evidence>
<reference evidence="4" key="1">
    <citation type="journal article" date="2019" name="Int. J. Syst. Evol. Microbiol.">
        <title>The Global Catalogue of Microorganisms (GCM) 10K type strain sequencing project: providing services to taxonomists for standard genome sequencing and annotation.</title>
        <authorList>
            <consortium name="The Broad Institute Genomics Platform"/>
            <consortium name="The Broad Institute Genome Sequencing Center for Infectious Disease"/>
            <person name="Wu L."/>
            <person name="Ma J."/>
        </authorList>
    </citation>
    <scope>NUCLEOTIDE SEQUENCE [LARGE SCALE GENOMIC DNA]</scope>
    <source>
        <strain evidence="4">CGMCC 1.3240</strain>
    </source>
</reference>
<dbReference type="RefSeq" id="WP_379190623.1">
    <property type="nucleotide sequence ID" value="NZ_JBHSOW010000085.1"/>
</dbReference>
<comment type="similarity">
    <text evidence="1">Belongs to the CapA family.</text>
</comment>
<dbReference type="PANTHER" id="PTHR33393:SF12">
    <property type="entry name" value="CAPSULE BIOSYNTHESIS PROTEIN CAPA"/>
    <property type="match status" value="1"/>
</dbReference>
<dbReference type="Gene3D" id="3.60.21.10">
    <property type="match status" value="1"/>
</dbReference>
<dbReference type="SUPFAM" id="SSF56300">
    <property type="entry name" value="Metallo-dependent phosphatases"/>
    <property type="match status" value="1"/>
</dbReference>
<accession>A0ABW0W4Q3</accession>
<dbReference type="InterPro" id="IPR029052">
    <property type="entry name" value="Metallo-depent_PP-like"/>
</dbReference>
<dbReference type="Pfam" id="PF09587">
    <property type="entry name" value="PGA_cap"/>
    <property type="match status" value="1"/>
</dbReference>
<dbReference type="CDD" id="cd07381">
    <property type="entry name" value="MPP_CapA"/>
    <property type="match status" value="1"/>
</dbReference>
<keyword evidence="4" id="KW-1185">Reference proteome</keyword>
<evidence type="ECO:0000259" key="2">
    <source>
        <dbReference type="SMART" id="SM00854"/>
    </source>
</evidence>
<dbReference type="InterPro" id="IPR052169">
    <property type="entry name" value="CW_Biosynth-Accessory"/>
</dbReference>